<accession>A0A523RTG6</accession>
<keyword evidence="5 9" id="KW-0235">DNA replication</keyword>
<dbReference type="SUPFAM" id="SSF52540">
    <property type="entry name" value="P-loop containing nucleoside triphosphate hydrolases"/>
    <property type="match status" value="1"/>
</dbReference>
<name>A0A523RTG6_UNCAE</name>
<comment type="caution">
    <text evidence="11">The sequence shown here is derived from an EMBL/GenBank/DDBJ whole genome shotgun (WGS) entry which is preliminary data.</text>
</comment>
<keyword evidence="9" id="KW-0227">DNA damage</keyword>
<keyword evidence="9" id="KW-0234">DNA repair</keyword>
<evidence type="ECO:0000256" key="5">
    <source>
        <dbReference type="ARBA" id="ARBA00022705"/>
    </source>
</evidence>
<evidence type="ECO:0000256" key="9">
    <source>
        <dbReference type="HAMAP-Rule" id="MF_00365"/>
    </source>
</evidence>
<dbReference type="InterPro" id="IPR027417">
    <property type="entry name" value="P-loop_NTPase"/>
</dbReference>
<comment type="function">
    <text evidence="9">The RecF protein is involved in DNA metabolism; it is required for DNA replication and normal SOS inducibility. RecF binds preferentially to single-stranded, linear DNA. It also seems to bind ATP.</text>
</comment>
<sequence length="373" mass="43592">MWLKSLFLSNFRNFKRLDIRFCSRLNLFWGDNREGKTNLLEAIHCLGHGISHRTNSEGELIKWKEEGLYLRGEGIKSERLFTYEFFLSRKNPKVRRVDSHRVNFRDPTKWLWMVTFSPEDIWLVRGSPVGRRNFLDAKLPLFNPRYSYLRFSYRRILSQRNYLLSLARKGKQGDEHLESWDEQLVDLGSAIVKLRLEGLEKLESFFKEIYPRVIGRDCKVNLVYQSSFLKNAASSLPIEEIKNAFCKELALKRAKEMELRITLVGPHRDDFFILVDGIDLRSFGSRGEQRIAALSLKLAELGLVKLKEGDYPVSLLDDITSELDSRRQRLLLNLVQNQSQVFLTTTQPSLFESSLSKDAYLYQVKTNQVRKQG</sequence>
<comment type="similarity">
    <text evidence="2 9">Belongs to the RecF family.</text>
</comment>
<reference evidence="11 12" key="1">
    <citation type="submission" date="2019-03" db="EMBL/GenBank/DDBJ databases">
        <title>Metabolic potential of uncultured bacteria and archaea associated with petroleum seepage in deep-sea sediments.</title>
        <authorList>
            <person name="Dong X."/>
            <person name="Hubert C."/>
        </authorList>
    </citation>
    <scope>NUCLEOTIDE SEQUENCE [LARGE SCALE GENOMIC DNA]</scope>
    <source>
        <strain evidence="11">E44_bin7</strain>
    </source>
</reference>
<evidence type="ECO:0000256" key="2">
    <source>
        <dbReference type="ARBA" id="ARBA00008016"/>
    </source>
</evidence>
<dbReference type="GO" id="GO:0006260">
    <property type="term" value="P:DNA replication"/>
    <property type="evidence" value="ECO:0007669"/>
    <property type="project" value="UniProtKB-UniRule"/>
</dbReference>
<dbReference type="GO" id="GO:0009432">
    <property type="term" value="P:SOS response"/>
    <property type="evidence" value="ECO:0007669"/>
    <property type="project" value="UniProtKB-UniRule"/>
</dbReference>
<evidence type="ECO:0000256" key="4">
    <source>
        <dbReference type="ARBA" id="ARBA00022490"/>
    </source>
</evidence>
<dbReference type="InterPro" id="IPR042174">
    <property type="entry name" value="RecF_2"/>
</dbReference>
<evidence type="ECO:0000256" key="6">
    <source>
        <dbReference type="ARBA" id="ARBA00022741"/>
    </source>
</evidence>
<evidence type="ECO:0000256" key="1">
    <source>
        <dbReference type="ARBA" id="ARBA00004496"/>
    </source>
</evidence>
<keyword evidence="7 9" id="KW-0067">ATP-binding</keyword>
<dbReference type="HAMAP" id="MF_00365">
    <property type="entry name" value="RecF"/>
    <property type="match status" value="1"/>
</dbReference>
<organism evidence="11 12">
    <name type="scientific">Aerophobetes bacterium</name>
    <dbReference type="NCBI Taxonomy" id="2030807"/>
    <lineage>
        <taxon>Bacteria</taxon>
        <taxon>Candidatus Aerophobota</taxon>
    </lineage>
</organism>
<dbReference type="AlphaFoldDB" id="A0A523RTG6"/>
<dbReference type="GO" id="GO:0006302">
    <property type="term" value="P:double-strand break repair"/>
    <property type="evidence" value="ECO:0007669"/>
    <property type="project" value="TreeGrafter"/>
</dbReference>
<dbReference type="PANTHER" id="PTHR32182">
    <property type="entry name" value="DNA REPLICATION AND REPAIR PROTEIN RECF"/>
    <property type="match status" value="1"/>
</dbReference>
<comment type="caution">
    <text evidence="9">Lacks conserved residue(s) required for the propagation of feature annotation.</text>
</comment>
<dbReference type="Gene3D" id="1.20.1050.90">
    <property type="entry name" value="RecF/RecN/SMC, N-terminal domain"/>
    <property type="match status" value="1"/>
</dbReference>
<evidence type="ECO:0000313" key="12">
    <source>
        <dbReference type="Proteomes" id="UP000316360"/>
    </source>
</evidence>
<feature type="domain" description="RecF/RecN/SMC N-terminal" evidence="10">
    <location>
        <begin position="3"/>
        <end position="356"/>
    </location>
</feature>
<keyword evidence="9" id="KW-0742">SOS response</keyword>
<dbReference type="InterPro" id="IPR001238">
    <property type="entry name" value="DNA-binding_RecF"/>
</dbReference>
<gene>
    <name evidence="9 11" type="primary">recF</name>
    <name evidence="11" type="ORF">E3J84_05615</name>
</gene>
<dbReference type="InterPro" id="IPR003395">
    <property type="entry name" value="RecF/RecN/SMC_N"/>
</dbReference>
<keyword evidence="4 9" id="KW-0963">Cytoplasm</keyword>
<dbReference type="Pfam" id="PF02463">
    <property type="entry name" value="SMC_N"/>
    <property type="match status" value="1"/>
</dbReference>
<keyword evidence="8 9" id="KW-0238">DNA-binding</keyword>
<evidence type="ECO:0000256" key="3">
    <source>
        <dbReference type="ARBA" id="ARBA00020170"/>
    </source>
</evidence>
<evidence type="ECO:0000256" key="7">
    <source>
        <dbReference type="ARBA" id="ARBA00022840"/>
    </source>
</evidence>
<dbReference type="NCBIfam" id="TIGR00611">
    <property type="entry name" value="recf"/>
    <property type="match status" value="1"/>
</dbReference>
<dbReference type="EMBL" id="SOKJ01000321">
    <property type="protein sequence ID" value="TET08969.1"/>
    <property type="molecule type" value="Genomic_DNA"/>
</dbReference>
<dbReference type="GO" id="GO:0005737">
    <property type="term" value="C:cytoplasm"/>
    <property type="evidence" value="ECO:0007669"/>
    <property type="project" value="UniProtKB-SubCell"/>
</dbReference>
<dbReference type="GO" id="GO:0003697">
    <property type="term" value="F:single-stranded DNA binding"/>
    <property type="evidence" value="ECO:0007669"/>
    <property type="project" value="UniProtKB-UniRule"/>
</dbReference>
<dbReference type="GO" id="GO:0005524">
    <property type="term" value="F:ATP binding"/>
    <property type="evidence" value="ECO:0007669"/>
    <property type="project" value="UniProtKB-UniRule"/>
</dbReference>
<dbReference type="InterPro" id="IPR018078">
    <property type="entry name" value="DNA-binding_RecF_CS"/>
</dbReference>
<comment type="subcellular location">
    <subcellularLocation>
        <location evidence="1 9">Cytoplasm</location>
    </subcellularLocation>
</comment>
<evidence type="ECO:0000259" key="10">
    <source>
        <dbReference type="Pfam" id="PF02463"/>
    </source>
</evidence>
<proteinExistence type="inferred from homology"/>
<dbReference type="GO" id="GO:0000731">
    <property type="term" value="P:DNA synthesis involved in DNA repair"/>
    <property type="evidence" value="ECO:0007669"/>
    <property type="project" value="TreeGrafter"/>
</dbReference>
<keyword evidence="6 9" id="KW-0547">Nucleotide-binding</keyword>
<protein>
    <recommendedName>
        <fullName evidence="3 9">DNA replication and repair protein RecF</fullName>
    </recommendedName>
</protein>
<dbReference type="Proteomes" id="UP000316360">
    <property type="component" value="Unassembled WGS sequence"/>
</dbReference>
<dbReference type="Gene3D" id="3.40.50.300">
    <property type="entry name" value="P-loop containing nucleotide triphosphate hydrolases"/>
    <property type="match status" value="1"/>
</dbReference>
<dbReference type="PROSITE" id="PS00617">
    <property type="entry name" value="RECF_1"/>
    <property type="match status" value="1"/>
</dbReference>
<dbReference type="PANTHER" id="PTHR32182:SF0">
    <property type="entry name" value="DNA REPLICATION AND REPAIR PROTEIN RECF"/>
    <property type="match status" value="1"/>
</dbReference>
<evidence type="ECO:0000313" key="11">
    <source>
        <dbReference type="EMBL" id="TET08969.1"/>
    </source>
</evidence>
<evidence type="ECO:0000256" key="8">
    <source>
        <dbReference type="ARBA" id="ARBA00023125"/>
    </source>
</evidence>